<dbReference type="AlphaFoldDB" id="A0A2A4Z8B2"/>
<keyword evidence="4 7" id="KW-0233">DNA recombination</keyword>
<proteinExistence type="inferred from homology"/>
<organism evidence="9">
    <name type="scientific">OCS116 cluster bacterium</name>
    <dbReference type="NCBI Taxonomy" id="2030921"/>
    <lineage>
        <taxon>Bacteria</taxon>
        <taxon>Pseudomonadati</taxon>
        <taxon>Pseudomonadota</taxon>
        <taxon>Alphaproteobacteria</taxon>
        <taxon>OCS116 cluster</taxon>
    </lineage>
</organism>
<dbReference type="Gene3D" id="2.40.50.140">
    <property type="entry name" value="Nucleic acid-binding proteins"/>
    <property type="match status" value="1"/>
</dbReference>
<dbReference type="GO" id="GO:0006302">
    <property type="term" value="P:double-strand break repair"/>
    <property type="evidence" value="ECO:0007669"/>
    <property type="project" value="TreeGrafter"/>
</dbReference>
<evidence type="ECO:0000256" key="7">
    <source>
        <dbReference type="HAMAP-Rule" id="MF_00201"/>
    </source>
</evidence>
<sequence>MEWQDNGYVISTKKFGENSVILDAFTRERGRFQGMVKGGMGRTKRSVLQAGNYVKLTWRARLEDQLGQYQVEAIKLNTGYILSSKLAPLGLSLLCELLKKLPDRQAYTQLYDGFETVLEHLIEDENWLPLLIKWQVGFLQQMGYGLDLNQCAVTGTTENLTYISPKTGRAVCEAVGLPYKGKLFTIPPFIIGDFEQEITPDHLFEGMKITEYFIKKHIYDVQNLPFPEAQKLLIDRVFKMTQTAT</sequence>
<dbReference type="InterPro" id="IPR042242">
    <property type="entry name" value="RecO_C"/>
</dbReference>
<evidence type="ECO:0000256" key="5">
    <source>
        <dbReference type="ARBA" id="ARBA00023204"/>
    </source>
</evidence>
<keyword evidence="5 7" id="KW-0234">DNA repair</keyword>
<reference evidence="9" key="2">
    <citation type="journal article" date="2018" name="ISME J.">
        <title>A dynamic microbial community with high functional redundancy inhabits the cold, oxic subseafloor aquifer.</title>
        <authorList>
            <person name="Tully B.J."/>
            <person name="Wheat C.G."/>
            <person name="Glazer B.T."/>
            <person name="Huber J.A."/>
        </authorList>
    </citation>
    <scope>NUCLEOTIDE SEQUENCE</scope>
    <source>
        <strain evidence="9">NORP83</strain>
    </source>
</reference>
<dbReference type="Gene3D" id="1.20.1440.120">
    <property type="entry name" value="Recombination protein O, C-terminal domain"/>
    <property type="match status" value="1"/>
</dbReference>
<evidence type="ECO:0000256" key="3">
    <source>
        <dbReference type="ARBA" id="ARBA00022763"/>
    </source>
</evidence>
<evidence type="ECO:0000313" key="9">
    <source>
        <dbReference type="EMBL" id="PCJ03020.1"/>
    </source>
</evidence>
<dbReference type="InterPro" id="IPR037278">
    <property type="entry name" value="ARFGAP/RecO"/>
</dbReference>
<gene>
    <name evidence="7" type="primary">recO</name>
    <name evidence="9" type="ORF">COB13_03520</name>
</gene>
<dbReference type="SUPFAM" id="SSF50249">
    <property type="entry name" value="Nucleic acid-binding proteins"/>
    <property type="match status" value="1"/>
</dbReference>
<dbReference type="Pfam" id="PF02565">
    <property type="entry name" value="RecO_C"/>
    <property type="match status" value="1"/>
</dbReference>
<dbReference type="GO" id="GO:0006310">
    <property type="term" value="P:DNA recombination"/>
    <property type="evidence" value="ECO:0007669"/>
    <property type="project" value="UniProtKB-UniRule"/>
</dbReference>
<dbReference type="EMBL" id="NVUS01000003">
    <property type="protein sequence ID" value="PCJ03020.1"/>
    <property type="molecule type" value="Genomic_DNA"/>
</dbReference>
<evidence type="ECO:0000256" key="1">
    <source>
        <dbReference type="ARBA" id="ARBA00007452"/>
    </source>
</evidence>
<dbReference type="InterPro" id="IPR022572">
    <property type="entry name" value="DNA_rep/recomb_RecO_N"/>
</dbReference>
<dbReference type="InterPro" id="IPR012340">
    <property type="entry name" value="NA-bd_OB-fold"/>
</dbReference>
<accession>A0A2A4Z8B2</accession>
<dbReference type="Pfam" id="PF11967">
    <property type="entry name" value="RecO_N"/>
    <property type="match status" value="1"/>
</dbReference>
<evidence type="ECO:0000256" key="2">
    <source>
        <dbReference type="ARBA" id="ARBA00021310"/>
    </source>
</evidence>
<feature type="domain" description="DNA replication/recombination mediator RecO N-terminal" evidence="8">
    <location>
        <begin position="1"/>
        <end position="74"/>
    </location>
</feature>
<dbReference type="NCBIfam" id="TIGR00613">
    <property type="entry name" value="reco"/>
    <property type="match status" value="1"/>
</dbReference>
<dbReference type="GO" id="GO:0043590">
    <property type="term" value="C:bacterial nucleoid"/>
    <property type="evidence" value="ECO:0007669"/>
    <property type="project" value="TreeGrafter"/>
</dbReference>
<dbReference type="InterPro" id="IPR003717">
    <property type="entry name" value="RecO"/>
</dbReference>
<evidence type="ECO:0000256" key="6">
    <source>
        <dbReference type="ARBA" id="ARBA00033409"/>
    </source>
</evidence>
<evidence type="ECO:0000259" key="8">
    <source>
        <dbReference type="Pfam" id="PF11967"/>
    </source>
</evidence>
<name>A0A2A4Z8B2_9PROT</name>
<evidence type="ECO:0000256" key="4">
    <source>
        <dbReference type="ARBA" id="ARBA00023172"/>
    </source>
</evidence>
<comment type="similarity">
    <text evidence="1 7">Belongs to the RecO family.</text>
</comment>
<keyword evidence="3 7" id="KW-0227">DNA damage</keyword>
<dbReference type="HAMAP" id="MF_00201">
    <property type="entry name" value="RecO"/>
    <property type="match status" value="1"/>
</dbReference>
<protein>
    <recommendedName>
        <fullName evidence="2 7">DNA repair protein RecO</fullName>
    </recommendedName>
    <alternativeName>
        <fullName evidence="6 7">Recombination protein O</fullName>
    </alternativeName>
</protein>
<comment type="caution">
    <text evidence="9">The sequence shown here is derived from an EMBL/GenBank/DDBJ whole genome shotgun (WGS) entry which is preliminary data.</text>
</comment>
<dbReference type="SUPFAM" id="SSF57863">
    <property type="entry name" value="ArfGap/RecO-like zinc finger"/>
    <property type="match status" value="1"/>
</dbReference>
<comment type="function">
    <text evidence="7">Involved in DNA repair and RecF pathway recombination.</text>
</comment>
<dbReference type="PANTHER" id="PTHR33991">
    <property type="entry name" value="DNA REPAIR PROTEIN RECO"/>
    <property type="match status" value="1"/>
</dbReference>
<reference key="1">
    <citation type="submission" date="2017-08" db="EMBL/GenBank/DDBJ databases">
        <title>A dynamic microbial community with high functional redundancy inhabits the cold, oxic subseafloor aquifer.</title>
        <authorList>
            <person name="Tully B.J."/>
            <person name="Wheat C.G."/>
            <person name="Glazer B.T."/>
            <person name="Huber J.A."/>
        </authorList>
    </citation>
    <scope>NUCLEOTIDE SEQUENCE [LARGE SCALE GENOMIC DNA]</scope>
</reference>
<dbReference type="PANTHER" id="PTHR33991:SF1">
    <property type="entry name" value="DNA REPAIR PROTEIN RECO"/>
    <property type="match status" value="1"/>
</dbReference>